<accession>A0A1H3MP35</accession>
<evidence type="ECO:0000256" key="1">
    <source>
        <dbReference type="SAM" id="Phobius"/>
    </source>
</evidence>
<dbReference type="Pfam" id="PF14036">
    <property type="entry name" value="YlaH"/>
    <property type="match status" value="1"/>
</dbReference>
<protein>
    <submittedName>
        <fullName evidence="2">YlaH-like protein</fullName>
    </submittedName>
</protein>
<dbReference type="EMBL" id="FNPI01000003">
    <property type="protein sequence ID" value="SDY77859.1"/>
    <property type="molecule type" value="Genomic_DNA"/>
</dbReference>
<organism evidence="2 3">
    <name type="scientific">Evansella caseinilytica</name>
    <dbReference type="NCBI Taxonomy" id="1503961"/>
    <lineage>
        <taxon>Bacteria</taxon>
        <taxon>Bacillati</taxon>
        <taxon>Bacillota</taxon>
        <taxon>Bacilli</taxon>
        <taxon>Bacillales</taxon>
        <taxon>Bacillaceae</taxon>
        <taxon>Evansella</taxon>
    </lineage>
</organism>
<evidence type="ECO:0000313" key="2">
    <source>
        <dbReference type="EMBL" id="SDY77859.1"/>
    </source>
</evidence>
<dbReference type="AlphaFoldDB" id="A0A1H3MP35"/>
<gene>
    <name evidence="2" type="ORF">SAMN05421736_103280</name>
</gene>
<dbReference type="Proteomes" id="UP000198935">
    <property type="component" value="Unassembled WGS sequence"/>
</dbReference>
<dbReference type="OrthoDB" id="2680377at2"/>
<reference evidence="3" key="1">
    <citation type="submission" date="2016-10" db="EMBL/GenBank/DDBJ databases">
        <authorList>
            <person name="Varghese N."/>
            <person name="Submissions S."/>
        </authorList>
    </citation>
    <scope>NUCLEOTIDE SEQUENCE [LARGE SCALE GENOMIC DNA]</scope>
    <source>
        <strain evidence="3">SP</strain>
    </source>
</reference>
<keyword evidence="1" id="KW-1133">Transmembrane helix</keyword>
<feature type="transmembrane region" description="Helical" evidence="1">
    <location>
        <begin position="79"/>
        <end position="96"/>
    </location>
</feature>
<feature type="transmembrane region" description="Helical" evidence="1">
    <location>
        <begin position="28"/>
        <end position="48"/>
    </location>
</feature>
<keyword evidence="1" id="KW-0812">Transmembrane</keyword>
<name>A0A1H3MP35_9BACI</name>
<proteinExistence type="predicted"/>
<evidence type="ECO:0000313" key="3">
    <source>
        <dbReference type="Proteomes" id="UP000198935"/>
    </source>
</evidence>
<feature type="transmembrane region" description="Helical" evidence="1">
    <location>
        <begin position="55"/>
        <end position="73"/>
    </location>
</feature>
<keyword evidence="1" id="KW-0472">Membrane</keyword>
<dbReference type="STRING" id="1503961.SAMN05421736_103280"/>
<sequence>MILSAVNVEPRMTPIAQWLGATDPENFVFAYTMLYIILNILTVIVFNLGFARKLVFLKTVMVYILMLIGNVAITFLAFSLPIIESLFVAAVVLGIYKIQLRRHKQEEGAAAEK</sequence>
<dbReference type="InterPro" id="IPR025620">
    <property type="entry name" value="YlaH"/>
</dbReference>
<keyword evidence="3" id="KW-1185">Reference proteome</keyword>